<evidence type="ECO:0000256" key="2">
    <source>
        <dbReference type="ARBA" id="ARBA00022475"/>
    </source>
</evidence>
<dbReference type="PANTHER" id="PTHR33362">
    <property type="entry name" value="SIALIC ACID TRAP TRANSPORTER PERMEASE PROTEIN SIAT-RELATED"/>
    <property type="match status" value="1"/>
</dbReference>
<keyword evidence="6 7" id="KW-0472">Membrane</keyword>
<feature type="domain" description="TRAP C4-dicarboxylate transport system permease DctM subunit" evidence="8">
    <location>
        <begin position="8"/>
        <end position="418"/>
    </location>
</feature>
<feature type="transmembrane region" description="Helical" evidence="7">
    <location>
        <begin position="214"/>
        <end position="236"/>
    </location>
</feature>
<dbReference type="PANTHER" id="PTHR33362:SF2">
    <property type="entry name" value="TRAP TRANSPORTER LARGE PERMEASE PROTEIN"/>
    <property type="match status" value="1"/>
</dbReference>
<feature type="transmembrane region" description="Helical" evidence="7">
    <location>
        <begin position="171"/>
        <end position="193"/>
    </location>
</feature>
<evidence type="ECO:0000259" key="8">
    <source>
        <dbReference type="Pfam" id="PF06808"/>
    </source>
</evidence>
<feature type="transmembrane region" description="Helical" evidence="7">
    <location>
        <begin position="398"/>
        <end position="422"/>
    </location>
</feature>
<dbReference type="EMBL" id="AP023420">
    <property type="protein sequence ID" value="BCK84917.1"/>
    <property type="molecule type" value="Genomic_DNA"/>
</dbReference>
<evidence type="ECO:0000313" key="9">
    <source>
        <dbReference type="EMBL" id="BCK84917.1"/>
    </source>
</evidence>
<feature type="transmembrane region" description="Helical" evidence="7">
    <location>
        <begin position="242"/>
        <end position="261"/>
    </location>
</feature>
<dbReference type="KEGG" id="pfaa:MM59RIKEN_22360"/>
<feature type="transmembrane region" description="Helical" evidence="7">
    <location>
        <begin position="282"/>
        <end position="300"/>
    </location>
</feature>
<dbReference type="AlphaFoldDB" id="A0A810QFB4"/>
<evidence type="ECO:0000256" key="6">
    <source>
        <dbReference type="ARBA" id="ARBA00023136"/>
    </source>
</evidence>
<keyword evidence="4 7" id="KW-0812">Transmembrane</keyword>
<dbReference type="Pfam" id="PF06808">
    <property type="entry name" value="DctM"/>
    <property type="match status" value="1"/>
</dbReference>
<evidence type="ECO:0000256" key="1">
    <source>
        <dbReference type="ARBA" id="ARBA00004429"/>
    </source>
</evidence>
<keyword evidence="5 7" id="KW-1133">Transmembrane helix</keyword>
<dbReference type="Proteomes" id="UP000679848">
    <property type="component" value="Chromosome"/>
</dbReference>
<evidence type="ECO:0000256" key="7">
    <source>
        <dbReference type="SAM" id="Phobius"/>
    </source>
</evidence>
<sequence length="423" mass="44434">MEILILVLVALAMLAIGVPIGIALCCGLLALSFSYGTIDVSFISQAMYTGQESLPILAVPCFMLAGDLMLRGGLTERLVNIAKTFTGHTAGGLGNVTVLASMFFGAISGSAPATTSAIGGNMIPAMEKESHYDKAYATGLASVAGSLGIIIPPSIPFVVYASATSASVGDLFIAGVVPGIIVGVVMMVVHTFQAKKHGYVDKKPRVNWAGRLRAIKDGFWAVMMPVIILGGIYSGVFTPTEASVVSVAYGIIVGIFIYRNLTWKDVWELTLRTATKIGGFMLAYAPAACLGSTLILLGVTSKLSNLLLGISHNIYIILFIVVIILMIGGMFLDTTSNIVVFGPILYAVLSPLGVNVIHLGVIMIVCLAVGFVTPPVCMNVFVASNMTGLPVERIVKPVIPQIVALFLVCVMLAFVPGLSLIFV</sequence>
<feature type="transmembrane region" description="Helical" evidence="7">
    <location>
        <begin position="344"/>
        <end position="372"/>
    </location>
</feature>
<gene>
    <name evidence="9" type="ORF">MM59RIKEN_22360</name>
</gene>
<feature type="transmembrane region" description="Helical" evidence="7">
    <location>
        <begin position="135"/>
        <end position="159"/>
    </location>
</feature>
<protein>
    <recommendedName>
        <fullName evidence="8">TRAP C4-dicarboxylate transport system permease DctM subunit domain-containing protein</fullName>
    </recommendedName>
</protein>
<dbReference type="InterPro" id="IPR004681">
    <property type="entry name" value="TRAP_DctM"/>
</dbReference>
<dbReference type="GO" id="GO:0005886">
    <property type="term" value="C:plasma membrane"/>
    <property type="evidence" value="ECO:0007669"/>
    <property type="project" value="UniProtKB-SubCell"/>
</dbReference>
<dbReference type="GO" id="GO:0022857">
    <property type="term" value="F:transmembrane transporter activity"/>
    <property type="evidence" value="ECO:0007669"/>
    <property type="project" value="TreeGrafter"/>
</dbReference>
<keyword evidence="2" id="KW-1003">Cell membrane</keyword>
<feature type="transmembrane region" description="Helical" evidence="7">
    <location>
        <begin position="312"/>
        <end position="332"/>
    </location>
</feature>
<organism evidence="9 10">
    <name type="scientific">Pusillibacter faecalis</name>
    <dbReference type="NCBI Taxonomy" id="2714358"/>
    <lineage>
        <taxon>Bacteria</taxon>
        <taxon>Bacillati</taxon>
        <taxon>Bacillota</taxon>
        <taxon>Clostridia</taxon>
        <taxon>Eubacteriales</taxon>
        <taxon>Oscillospiraceae</taxon>
        <taxon>Pusillibacter</taxon>
    </lineage>
</organism>
<evidence type="ECO:0000256" key="5">
    <source>
        <dbReference type="ARBA" id="ARBA00022989"/>
    </source>
</evidence>
<proteinExistence type="predicted"/>
<keyword evidence="10" id="KW-1185">Reference proteome</keyword>
<accession>A0A810QFB4</accession>
<dbReference type="InterPro" id="IPR010656">
    <property type="entry name" value="DctM"/>
</dbReference>
<evidence type="ECO:0000313" key="10">
    <source>
        <dbReference type="Proteomes" id="UP000679848"/>
    </source>
</evidence>
<name>A0A810QFB4_9FIRM</name>
<evidence type="ECO:0000256" key="3">
    <source>
        <dbReference type="ARBA" id="ARBA00022519"/>
    </source>
</evidence>
<comment type="subcellular location">
    <subcellularLocation>
        <location evidence="1">Cell inner membrane</location>
        <topology evidence="1">Multi-pass membrane protein</topology>
    </subcellularLocation>
</comment>
<dbReference type="RefSeq" id="WP_187032681.1">
    <property type="nucleotide sequence ID" value="NZ_AP023420.1"/>
</dbReference>
<evidence type="ECO:0000256" key="4">
    <source>
        <dbReference type="ARBA" id="ARBA00022692"/>
    </source>
</evidence>
<reference evidence="9" key="1">
    <citation type="submission" date="2020-09" db="EMBL/GenBank/DDBJ databases">
        <title>New species isolated from human feces.</title>
        <authorList>
            <person name="Kitahara M."/>
            <person name="Shigeno Y."/>
            <person name="Shime M."/>
            <person name="Matsumoto Y."/>
            <person name="Nakamura S."/>
            <person name="Motooka D."/>
            <person name="Fukuoka S."/>
            <person name="Nishikawa H."/>
            <person name="Benno Y."/>
        </authorList>
    </citation>
    <scope>NUCLEOTIDE SEQUENCE</scope>
    <source>
        <strain evidence="9">MM59</strain>
    </source>
</reference>
<feature type="transmembrane region" description="Helical" evidence="7">
    <location>
        <begin position="7"/>
        <end position="33"/>
    </location>
</feature>
<feature type="transmembrane region" description="Helical" evidence="7">
    <location>
        <begin position="53"/>
        <end position="70"/>
    </location>
</feature>
<dbReference type="NCBIfam" id="TIGR00786">
    <property type="entry name" value="dctM"/>
    <property type="match status" value="1"/>
</dbReference>
<dbReference type="PIRSF" id="PIRSF006066">
    <property type="entry name" value="HI0050"/>
    <property type="match status" value="1"/>
</dbReference>
<keyword evidence="3" id="KW-0997">Cell inner membrane</keyword>